<dbReference type="GO" id="GO:0008168">
    <property type="term" value="F:methyltransferase activity"/>
    <property type="evidence" value="ECO:0007669"/>
    <property type="project" value="UniProtKB-KW"/>
</dbReference>
<dbReference type="PANTHER" id="PTHR43206:SF1">
    <property type="entry name" value="4-AMINOBUTYRATE AMINOTRANSFERASE, MITOCHONDRIAL"/>
    <property type="match status" value="1"/>
</dbReference>
<dbReference type="EC" id="2.6.1.22" evidence="6"/>
<evidence type="ECO:0000256" key="18">
    <source>
        <dbReference type="ARBA" id="ARBA00022867"/>
    </source>
</evidence>
<dbReference type="Proteomes" id="UP001187415">
    <property type="component" value="Unassembled WGS sequence"/>
</dbReference>
<keyword evidence="13" id="KW-0479">Metal-binding</keyword>
<evidence type="ECO:0000256" key="5">
    <source>
        <dbReference type="ARBA" id="ARBA00011748"/>
    </source>
</evidence>
<evidence type="ECO:0000256" key="2">
    <source>
        <dbReference type="ARBA" id="ARBA00004240"/>
    </source>
</evidence>
<dbReference type="Gene3D" id="1.10.238.10">
    <property type="entry name" value="EF-hand"/>
    <property type="match status" value="2"/>
</dbReference>
<evidence type="ECO:0000313" key="30">
    <source>
        <dbReference type="Proteomes" id="UP001187415"/>
    </source>
</evidence>
<dbReference type="InterPro" id="IPR002048">
    <property type="entry name" value="EF_hand_dom"/>
</dbReference>
<dbReference type="InterPro" id="IPR019410">
    <property type="entry name" value="Methyltransf_16"/>
</dbReference>
<keyword evidence="19" id="KW-0663">Pyridoxal phosphate</keyword>
<dbReference type="SUPFAM" id="SSF47473">
    <property type="entry name" value="EF-hand"/>
    <property type="match status" value="2"/>
</dbReference>
<feature type="domain" description="EF-hand" evidence="28">
    <location>
        <begin position="1049"/>
        <end position="1084"/>
    </location>
</feature>
<comment type="cofactor">
    <cofactor evidence="1">
        <name>pyridoxal 5'-phosphate</name>
        <dbReference type="ChEBI" id="CHEBI:597326"/>
    </cofactor>
</comment>
<keyword evidence="17" id="KW-0106">Calcium</keyword>
<evidence type="ECO:0000313" key="29">
    <source>
        <dbReference type="EMBL" id="KAK2832728.1"/>
    </source>
</evidence>
<proteinExistence type="inferred from homology"/>
<dbReference type="GO" id="GO:0047298">
    <property type="term" value="F:(S)-3-amino-2-methylpropionate transaminase activity"/>
    <property type="evidence" value="ECO:0007669"/>
    <property type="project" value="UniProtKB-EC"/>
</dbReference>
<evidence type="ECO:0000256" key="10">
    <source>
        <dbReference type="ARBA" id="ARBA00022603"/>
    </source>
</evidence>
<dbReference type="CDD" id="cd00610">
    <property type="entry name" value="OAT_like"/>
    <property type="match status" value="1"/>
</dbReference>
<keyword evidence="16" id="KW-0256">Endoplasmic reticulum</keyword>
<evidence type="ECO:0000256" key="11">
    <source>
        <dbReference type="ARBA" id="ARBA00022679"/>
    </source>
</evidence>
<feature type="region of interest" description="Disordered" evidence="27">
    <location>
        <begin position="70"/>
        <end position="96"/>
    </location>
</feature>
<dbReference type="FunFam" id="3.40.640.10:FF:000029">
    <property type="entry name" value="4-aminobutyrate aminotransferase, mitochondrial"/>
    <property type="match status" value="1"/>
</dbReference>
<comment type="catalytic activity">
    <reaction evidence="25">
        <text>(S)-3-amino-2-methylpropanoate + 2-oxoglutarate = 2-methyl-3-oxopropanoate + L-glutamate</text>
        <dbReference type="Rhea" id="RHEA:13993"/>
        <dbReference type="ChEBI" id="CHEBI:16810"/>
        <dbReference type="ChEBI" id="CHEBI:29985"/>
        <dbReference type="ChEBI" id="CHEBI:57700"/>
        <dbReference type="ChEBI" id="CHEBI:58655"/>
        <dbReference type="EC" id="2.6.1.22"/>
    </reaction>
    <physiologicalReaction direction="left-to-right" evidence="25">
        <dbReference type="Rhea" id="RHEA:13994"/>
    </physiologicalReaction>
</comment>
<dbReference type="InterPro" id="IPR015421">
    <property type="entry name" value="PyrdxlP-dep_Trfase_major"/>
</dbReference>
<dbReference type="Gene3D" id="3.40.50.150">
    <property type="entry name" value="Vaccinia Virus protein VP39"/>
    <property type="match status" value="1"/>
</dbReference>
<organism evidence="29 30">
    <name type="scientific">Channa striata</name>
    <name type="common">Snakehead murrel</name>
    <name type="synonym">Ophicephalus striatus</name>
    <dbReference type="NCBI Taxonomy" id="64152"/>
    <lineage>
        <taxon>Eukaryota</taxon>
        <taxon>Metazoa</taxon>
        <taxon>Chordata</taxon>
        <taxon>Craniata</taxon>
        <taxon>Vertebrata</taxon>
        <taxon>Euteleostomi</taxon>
        <taxon>Actinopterygii</taxon>
        <taxon>Neopterygii</taxon>
        <taxon>Teleostei</taxon>
        <taxon>Neoteleostei</taxon>
        <taxon>Acanthomorphata</taxon>
        <taxon>Anabantaria</taxon>
        <taxon>Anabantiformes</taxon>
        <taxon>Channoidei</taxon>
        <taxon>Channidae</taxon>
        <taxon>Channa</taxon>
    </lineage>
</organism>
<dbReference type="GO" id="GO:0032259">
    <property type="term" value="P:methylation"/>
    <property type="evidence" value="ECO:0007669"/>
    <property type="project" value="UniProtKB-KW"/>
</dbReference>
<dbReference type="InterPro" id="IPR005814">
    <property type="entry name" value="Aminotrans_3"/>
</dbReference>
<dbReference type="PROSITE" id="PS00018">
    <property type="entry name" value="EF_HAND_1"/>
    <property type="match status" value="5"/>
</dbReference>
<comment type="function">
    <text evidence="20">Catalyzes the conversion of gamma-aminobutyrate and L-beta-aminoisobutyrate to succinate semialdehyde and methylmalonate semialdehyde, respectively. Can also convert delta-aminovalerate and beta-alanine.</text>
</comment>
<dbReference type="Gene3D" id="3.90.1150.10">
    <property type="entry name" value="Aspartate Aminotransferase, domain 1"/>
    <property type="match status" value="1"/>
</dbReference>
<dbReference type="GO" id="GO:0005739">
    <property type="term" value="C:mitochondrion"/>
    <property type="evidence" value="ECO:0007669"/>
    <property type="project" value="TreeGrafter"/>
</dbReference>
<dbReference type="Pfam" id="PF13499">
    <property type="entry name" value="EF-hand_7"/>
    <property type="match status" value="1"/>
</dbReference>
<feature type="domain" description="EF-hand" evidence="28">
    <location>
        <begin position="1212"/>
        <end position="1247"/>
    </location>
</feature>
<comment type="catalytic activity">
    <reaction evidence="26">
        <text>4-aminobutanoate + 2-oxoglutarate = succinate semialdehyde + L-glutamate</text>
        <dbReference type="Rhea" id="RHEA:23352"/>
        <dbReference type="ChEBI" id="CHEBI:16810"/>
        <dbReference type="ChEBI" id="CHEBI:29985"/>
        <dbReference type="ChEBI" id="CHEBI:57706"/>
        <dbReference type="ChEBI" id="CHEBI:59888"/>
        <dbReference type="EC" id="2.6.1.19"/>
    </reaction>
    <physiologicalReaction direction="left-to-right" evidence="26">
        <dbReference type="Rhea" id="RHEA:23353"/>
    </physiologicalReaction>
</comment>
<dbReference type="Pfam" id="PF10294">
    <property type="entry name" value="Methyltransf_16"/>
    <property type="match status" value="1"/>
</dbReference>
<accession>A0AA88M8L8</accession>
<dbReference type="InterPro" id="IPR029063">
    <property type="entry name" value="SAM-dependent_MTases_sf"/>
</dbReference>
<dbReference type="CDD" id="cd02440">
    <property type="entry name" value="AdoMet_MTases"/>
    <property type="match status" value="1"/>
</dbReference>
<dbReference type="AlphaFoldDB" id="A0AA88M8L8"/>
<dbReference type="Gene3D" id="3.40.640.10">
    <property type="entry name" value="Type I PLP-dependent aspartate aminotransferase-like (Major domain)"/>
    <property type="match status" value="1"/>
</dbReference>
<feature type="domain" description="EF-hand" evidence="28">
    <location>
        <begin position="1104"/>
        <end position="1133"/>
    </location>
</feature>
<dbReference type="CDD" id="cd16226">
    <property type="entry name" value="EFh_CREC_Calumenin_like"/>
    <property type="match status" value="1"/>
</dbReference>
<comment type="caution">
    <text evidence="29">The sequence shown here is derived from an EMBL/GenBank/DDBJ whole genome shotgun (WGS) entry which is preliminary data.</text>
</comment>
<evidence type="ECO:0000256" key="27">
    <source>
        <dbReference type="SAM" id="MobiDB-lite"/>
    </source>
</evidence>
<dbReference type="InterPro" id="IPR004631">
    <property type="entry name" value="4NH2But_aminotransferase_euk"/>
</dbReference>
<evidence type="ECO:0000256" key="25">
    <source>
        <dbReference type="ARBA" id="ARBA00033650"/>
    </source>
</evidence>
<dbReference type="PANTHER" id="PTHR43206">
    <property type="entry name" value="AMINOTRANSFERASE"/>
    <property type="match status" value="1"/>
</dbReference>
<evidence type="ECO:0000256" key="19">
    <source>
        <dbReference type="ARBA" id="ARBA00022898"/>
    </source>
</evidence>
<dbReference type="SUPFAM" id="SSF53335">
    <property type="entry name" value="S-adenosyl-L-methionine-dependent methyltransferases"/>
    <property type="match status" value="1"/>
</dbReference>
<dbReference type="PROSITE" id="PS50222">
    <property type="entry name" value="EF_HAND_2"/>
    <property type="match status" value="5"/>
</dbReference>
<evidence type="ECO:0000256" key="13">
    <source>
        <dbReference type="ARBA" id="ARBA00022723"/>
    </source>
</evidence>
<evidence type="ECO:0000256" key="16">
    <source>
        <dbReference type="ARBA" id="ARBA00022824"/>
    </source>
</evidence>
<dbReference type="GO" id="GO:0034386">
    <property type="term" value="F:4-aminobutyrate:2-oxoglutarate transaminase activity"/>
    <property type="evidence" value="ECO:0007669"/>
    <property type="project" value="UniProtKB-EC"/>
</dbReference>
<evidence type="ECO:0000256" key="9">
    <source>
        <dbReference type="ARBA" id="ARBA00022576"/>
    </source>
</evidence>
<evidence type="ECO:0000256" key="7">
    <source>
        <dbReference type="ARBA" id="ARBA00012912"/>
    </source>
</evidence>
<dbReference type="Pfam" id="PF00202">
    <property type="entry name" value="Aminotran_3"/>
    <property type="match status" value="1"/>
</dbReference>
<feature type="domain" description="EF-hand" evidence="28">
    <location>
        <begin position="1135"/>
        <end position="1170"/>
    </location>
</feature>
<comment type="subunit">
    <text evidence="5">Homodimer; disulfide-linked.</text>
</comment>
<evidence type="ECO:0000256" key="21">
    <source>
        <dbReference type="ARBA" id="ARBA00029760"/>
    </source>
</evidence>
<dbReference type="EMBL" id="JAUPFM010000013">
    <property type="protein sequence ID" value="KAK2832728.1"/>
    <property type="molecule type" value="Genomic_DNA"/>
</dbReference>
<dbReference type="InterPro" id="IPR015424">
    <property type="entry name" value="PyrdxlP-dep_Trfase"/>
</dbReference>
<evidence type="ECO:0000256" key="17">
    <source>
        <dbReference type="ARBA" id="ARBA00022837"/>
    </source>
</evidence>
<dbReference type="NCBIfam" id="TIGR00699">
    <property type="entry name" value="GABAtrns_euk"/>
    <property type="match status" value="1"/>
</dbReference>
<keyword evidence="30" id="KW-1185">Reference proteome</keyword>
<evidence type="ECO:0000256" key="12">
    <source>
        <dbReference type="ARBA" id="ARBA00022691"/>
    </source>
</evidence>
<keyword evidence="11" id="KW-0808">Transferase</keyword>
<protein>
    <recommendedName>
        <fullName evidence="8">4-aminobutyrate aminotransferase, mitochondrial</fullName>
        <ecNumber evidence="7">2.6.1.19</ecNumber>
        <ecNumber evidence="6">2.6.1.22</ecNumber>
    </recommendedName>
    <alternativeName>
        <fullName evidence="23">(S)-3-amino-2-methylpropionate transaminase</fullName>
    </alternativeName>
    <alternativeName>
        <fullName evidence="24">GABA aminotransferase</fullName>
    </alternativeName>
    <alternativeName>
        <fullName evidence="22">Gamma-amino-N-butyrate transaminase</fullName>
    </alternativeName>
    <alternativeName>
        <fullName evidence="21">L-AIBAT</fullName>
    </alternativeName>
</protein>
<evidence type="ECO:0000259" key="28">
    <source>
        <dbReference type="PROSITE" id="PS50222"/>
    </source>
</evidence>
<name>A0AA88M8L8_CHASR</name>
<evidence type="ECO:0000256" key="15">
    <source>
        <dbReference type="ARBA" id="ARBA00022737"/>
    </source>
</evidence>
<comment type="subcellular location">
    <subcellularLocation>
        <location evidence="2">Endoplasmic reticulum</location>
    </subcellularLocation>
</comment>
<evidence type="ECO:0000256" key="20">
    <source>
        <dbReference type="ARBA" id="ARBA00024748"/>
    </source>
</evidence>
<keyword evidence="15" id="KW-0677">Repeat</keyword>
<evidence type="ECO:0000256" key="4">
    <source>
        <dbReference type="ARBA" id="ARBA00008954"/>
    </source>
</evidence>
<dbReference type="FunFam" id="1.10.238.10:FF:000109">
    <property type="entry name" value="calumenin isoform X2"/>
    <property type="match status" value="1"/>
</dbReference>
<evidence type="ECO:0000256" key="8">
    <source>
        <dbReference type="ARBA" id="ARBA00015937"/>
    </source>
</evidence>
<evidence type="ECO:0000256" key="1">
    <source>
        <dbReference type="ARBA" id="ARBA00001933"/>
    </source>
</evidence>
<keyword evidence="18" id="KW-0531">Neurotransmitter degradation</keyword>
<dbReference type="GO" id="GO:0005509">
    <property type="term" value="F:calcium ion binding"/>
    <property type="evidence" value="ECO:0007669"/>
    <property type="project" value="InterPro"/>
</dbReference>
<dbReference type="GO" id="GO:0005783">
    <property type="term" value="C:endoplasmic reticulum"/>
    <property type="evidence" value="ECO:0007669"/>
    <property type="project" value="UniProtKB-SubCell"/>
</dbReference>
<sequence length="1263" mass="143547">MLFIPVVQHGRITTVDSFELHGQKIDDCGSEACDWDVHMLLPNTCHLMTRLNRVGQPVFISKFKILSDAKRQDKSDPQEESGKNTNTTHREAREEDVAANMEPLLDEDGDLDVTHRPRKLSTDSSSRALVCPIILQQSSPELEEEENTDDGADKCFKDIIRIEHTMATPLEDVGKQVWRGAFLLADFILSEQLMFRGTTVLELGAGLGLTSIIMATTAKTVYCTDVGKDLLSMCMRNVALNRHMMEPGGGEVRVRQLDWLQHDFCTDADGEFSWTEEERADIYDNTSFIIAADVCYDDDLTDGFFRKLYQLCSNFTHACTIFISIEKRMNFTLRHMDVSCEAYDHFRSCLSQLQELVDGQLRFRVEQLPSNFAQFLLYERIEQLELWKWLLESEPRASHTLSDCPPVVRASSRASCIRRWIIVPGASESRVRNLVVPGPHVHWTTQTSSDFGNRQLALSLHKNLWLSAPAGGRYVSKAAAKTQVDFDFDGPSMKTSVPGPRSQELTKQLGDIQNVGAINFFCNYEESRGNYLVDVDGNRMLDVYTQISSIPIGYNHPALLKLMTNPNNVSTFVNRPALGILPPENFPDRLAESLLSVAPSGMSRVQTMACGSCSNENAFKSMFIWYRNKERGHSTPSDEDLNTCMINQAPGCPDLSILSFMGSFHGRTMGCLATTHSKAIHKLDIPSFDWPIAPFPRLQYPLEEFSRENAQEESRCLEEVEDLIVKWRQKGKPVAGIVVEPIQAEGGDNHASPDFFRSLRKITRKHGCAFHVDEVQTGGGTTGKFWAHEHWGLDDPADVVSFSKKLLTGGYFHRDELQADKPYRIFNTWMGDPSKNLFLAEVLNVIRRENLLEEVIRSGKALLNGLYELQAQYPGILSRARGQGTFCAVDICDDATRNSILLKARDKGVILGGCGERSIRLRPALVFKEYHAHIFLNIFTANTPSTMVLLKSLAFLSFLATVAFAVPAQEKRVHHQAHLSDHVHDDAHGFQYDHEAFLGKEDAKTFDQLTPEESKERLGKIVDRIDTDKDGYVSHVELHYWIKHRQRRYIEDNVNKHWKDYDRNNDNKIAWEEYKNTTYGYYLDEDFSDVEDKDTYKAMLIRDDRRFKTADRDGDGIATREEFTAFLHPEEFDYMKDLVVQETVEDIDKNGDGKISLVEYIGDMYTPESGESEPDWVQTERKHFSEIRDANKDGYLDANEVAQWILPGEVDHADNEAKHLIHETDTDKDGRLTLSELLDKIDFMKTSTITDYGGMRMDSHDEL</sequence>
<evidence type="ECO:0000256" key="6">
    <source>
        <dbReference type="ARBA" id="ARBA00012876"/>
    </source>
</evidence>
<keyword evidence="10" id="KW-0489">Methyltransferase</keyword>
<evidence type="ECO:0000256" key="23">
    <source>
        <dbReference type="ARBA" id="ARBA00030857"/>
    </source>
</evidence>
<keyword evidence="14" id="KW-0732">Signal</keyword>
<keyword evidence="9" id="KW-0032">Aminotransferase</keyword>
<dbReference type="EC" id="2.6.1.19" evidence="7"/>
<dbReference type="GO" id="GO:0030170">
    <property type="term" value="F:pyridoxal phosphate binding"/>
    <property type="evidence" value="ECO:0007669"/>
    <property type="project" value="InterPro"/>
</dbReference>
<comment type="similarity">
    <text evidence="3">Belongs to the CREC family.</text>
</comment>
<dbReference type="InterPro" id="IPR018247">
    <property type="entry name" value="EF_Hand_1_Ca_BS"/>
</dbReference>
<feature type="domain" description="EF-hand" evidence="28">
    <location>
        <begin position="1013"/>
        <end position="1048"/>
    </location>
</feature>
<dbReference type="SUPFAM" id="SSF53383">
    <property type="entry name" value="PLP-dependent transferases"/>
    <property type="match status" value="1"/>
</dbReference>
<dbReference type="InterPro" id="IPR015422">
    <property type="entry name" value="PyrdxlP-dep_Trfase_small"/>
</dbReference>
<dbReference type="FunFam" id="1.10.238.10:FF:000110">
    <property type="entry name" value="calumenin isoform X2"/>
    <property type="match status" value="1"/>
</dbReference>
<dbReference type="SMART" id="SM00054">
    <property type="entry name" value="EFh"/>
    <property type="match status" value="5"/>
</dbReference>
<evidence type="ECO:0000256" key="14">
    <source>
        <dbReference type="ARBA" id="ARBA00022729"/>
    </source>
</evidence>
<keyword evidence="12" id="KW-0949">S-adenosyl-L-methionine</keyword>
<dbReference type="InterPro" id="IPR011992">
    <property type="entry name" value="EF-hand-dom_pair"/>
</dbReference>
<evidence type="ECO:0000256" key="22">
    <source>
        <dbReference type="ARBA" id="ARBA00030204"/>
    </source>
</evidence>
<reference evidence="29" key="1">
    <citation type="submission" date="2023-07" db="EMBL/GenBank/DDBJ databases">
        <title>Chromosome-level Genome Assembly of Striped Snakehead (Channa striata).</title>
        <authorList>
            <person name="Liu H."/>
        </authorList>
    </citation>
    <scope>NUCLEOTIDE SEQUENCE</scope>
    <source>
        <strain evidence="29">Gz</strain>
        <tissue evidence="29">Muscle</tissue>
    </source>
</reference>
<gene>
    <name evidence="29" type="ORF">Q5P01_016617</name>
</gene>
<comment type="similarity">
    <text evidence="4">Belongs to the class-III pyridoxal-phosphate-dependent aminotransferase family.</text>
</comment>
<evidence type="ECO:0000256" key="3">
    <source>
        <dbReference type="ARBA" id="ARBA00006431"/>
    </source>
</evidence>
<evidence type="ECO:0000256" key="26">
    <source>
        <dbReference type="ARBA" id="ARBA00048671"/>
    </source>
</evidence>
<dbReference type="GO" id="GO:0009450">
    <property type="term" value="P:gamma-aminobutyric acid catabolic process"/>
    <property type="evidence" value="ECO:0007669"/>
    <property type="project" value="TreeGrafter"/>
</dbReference>
<evidence type="ECO:0000256" key="24">
    <source>
        <dbReference type="ARBA" id="ARBA00031787"/>
    </source>
</evidence>